<dbReference type="Proteomes" id="UP000015241">
    <property type="component" value="Unassembled WGS sequence"/>
</dbReference>
<keyword evidence="2" id="KW-1185">Reference proteome</keyword>
<accession>S8EBR1</accession>
<evidence type="ECO:0000313" key="2">
    <source>
        <dbReference type="Proteomes" id="UP000015241"/>
    </source>
</evidence>
<dbReference type="InParanoid" id="S8EBR1"/>
<gene>
    <name evidence="1" type="ORF">FOMPIDRAFT_1047767</name>
</gene>
<protein>
    <submittedName>
        <fullName evidence="1">Uncharacterized protein</fullName>
    </submittedName>
</protein>
<reference evidence="1 2" key="1">
    <citation type="journal article" date="2012" name="Science">
        <title>The Paleozoic origin of enzymatic lignin decomposition reconstructed from 31 fungal genomes.</title>
        <authorList>
            <person name="Floudas D."/>
            <person name="Binder M."/>
            <person name="Riley R."/>
            <person name="Barry K."/>
            <person name="Blanchette R.A."/>
            <person name="Henrissat B."/>
            <person name="Martinez A.T."/>
            <person name="Otillar R."/>
            <person name="Spatafora J.W."/>
            <person name="Yadav J.S."/>
            <person name="Aerts A."/>
            <person name="Benoit I."/>
            <person name="Boyd A."/>
            <person name="Carlson A."/>
            <person name="Copeland A."/>
            <person name="Coutinho P.M."/>
            <person name="de Vries R.P."/>
            <person name="Ferreira P."/>
            <person name="Findley K."/>
            <person name="Foster B."/>
            <person name="Gaskell J."/>
            <person name="Glotzer D."/>
            <person name="Gorecki P."/>
            <person name="Heitman J."/>
            <person name="Hesse C."/>
            <person name="Hori C."/>
            <person name="Igarashi K."/>
            <person name="Jurgens J.A."/>
            <person name="Kallen N."/>
            <person name="Kersten P."/>
            <person name="Kohler A."/>
            <person name="Kuees U."/>
            <person name="Kumar T.K.A."/>
            <person name="Kuo A."/>
            <person name="LaButti K."/>
            <person name="Larrondo L.F."/>
            <person name="Lindquist E."/>
            <person name="Ling A."/>
            <person name="Lombard V."/>
            <person name="Lucas S."/>
            <person name="Lundell T."/>
            <person name="Martin R."/>
            <person name="McLaughlin D.J."/>
            <person name="Morgenstern I."/>
            <person name="Morin E."/>
            <person name="Murat C."/>
            <person name="Nagy L.G."/>
            <person name="Nolan M."/>
            <person name="Ohm R.A."/>
            <person name="Patyshakuliyeva A."/>
            <person name="Rokas A."/>
            <person name="Ruiz-Duenas F.J."/>
            <person name="Sabat G."/>
            <person name="Salamov A."/>
            <person name="Samejima M."/>
            <person name="Schmutz J."/>
            <person name="Slot J.C."/>
            <person name="St John F."/>
            <person name="Stenlid J."/>
            <person name="Sun H."/>
            <person name="Sun S."/>
            <person name="Syed K."/>
            <person name="Tsang A."/>
            <person name="Wiebenga A."/>
            <person name="Young D."/>
            <person name="Pisabarro A."/>
            <person name="Eastwood D.C."/>
            <person name="Martin F."/>
            <person name="Cullen D."/>
            <person name="Grigoriev I.V."/>
            <person name="Hibbett D.S."/>
        </authorList>
    </citation>
    <scope>NUCLEOTIDE SEQUENCE</scope>
    <source>
        <strain evidence="2">FP-58527</strain>
    </source>
</reference>
<dbReference type="HOGENOM" id="CLU_2210078_0_0_1"/>
<dbReference type="AlphaFoldDB" id="S8EBR1"/>
<dbReference type="EMBL" id="KE504135">
    <property type="protein sequence ID" value="EPT02402.1"/>
    <property type="molecule type" value="Genomic_DNA"/>
</dbReference>
<sequence length="107" mass="11717">MSGVSGLSVRCFLPLEAMHEDNSDFDTDDDDDDDGPVVHFSCHIEGTQAHLHAQVRPSHALYNLGCEALGGPTDNKMFRSVEAGRPWCLLTSHSVQTILKEPARSKP</sequence>
<name>S8EBR1_FOMSC</name>
<organism evidence="1 2">
    <name type="scientific">Fomitopsis schrenkii</name>
    <name type="common">Brown rot fungus</name>
    <dbReference type="NCBI Taxonomy" id="2126942"/>
    <lineage>
        <taxon>Eukaryota</taxon>
        <taxon>Fungi</taxon>
        <taxon>Dikarya</taxon>
        <taxon>Basidiomycota</taxon>
        <taxon>Agaricomycotina</taxon>
        <taxon>Agaricomycetes</taxon>
        <taxon>Polyporales</taxon>
        <taxon>Fomitopsis</taxon>
    </lineage>
</organism>
<proteinExistence type="predicted"/>
<evidence type="ECO:0000313" key="1">
    <source>
        <dbReference type="EMBL" id="EPT02402.1"/>
    </source>
</evidence>